<sequence>MERINVLFYHYKSKVNSKGLAPIYLRITINGKSSKYSTGIKIPEKDWDASKNRIKGRSTEVTRYNNQLDRLRSQVLDIAYDLERKNMQVSPDKIIKALKGERIEQATLMNTFDQYISGIQKLEGRSYQQSTINKFKYIQKHLKNFLKTEMDLDDVLLSEMKKGFLSRYEQFCLQRVEQITVNKEIQRIKHVMNYAEEHELIDKNIFRNYRMKHVNKEVVFLNEDELKRLEEKEFQIERLEYVRDFFLFSCYTGLGYAESEALSVFNISQLKDGFKWIEVVRKKTQLSYSVPLLPKAEALLNKYANHPLCEIKGTLLPVYSNQKVNSYLKEIAELCGITKRLTHHVARKTFASTVLILNDVPMDIVSKALGHSNVTITQKHYAKVRDIGLAKHFQNLKNKVDEQSVKYLKRVS</sequence>
<accession>A0ABT3CWQ7</accession>
<dbReference type="InterPro" id="IPR013762">
    <property type="entry name" value="Integrase-like_cat_sf"/>
</dbReference>
<comment type="caution">
    <text evidence="5">The sequence shown here is derived from an EMBL/GenBank/DDBJ whole genome shotgun (WGS) entry which is preliminary data.</text>
</comment>
<keyword evidence="2" id="KW-0238">DNA-binding</keyword>
<dbReference type="EMBL" id="JAOYOD010000001">
    <property type="protein sequence ID" value="MCV9388067.1"/>
    <property type="molecule type" value="Genomic_DNA"/>
</dbReference>
<feature type="domain" description="Tyr recombinase" evidence="4">
    <location>
        <begin position="216"/>
        <end position="394"/>
    </location>
</feature>
<evidence type="ECO:0000256" key="3">
    <source>
        <dbReference type="ARBA" id="ARBA00023172"/>
    </source>
</evidence>
<dbReference type="InterPro" id="IPR010998">
    <property type="entry name" value="Integrase_recombinase_N"/>
</dbReference>
<dbReference type="Pfam" id="PF00589">
    <property type="entry name" value="Phage_integrase"/>
    <property type="match status" value="1"/>
</dbReference>
<dbReference type="PANTHER" id="PTHR30349">
    <property type="entry name" value="PHAGE INTEGRASE-RELATED"/>
    <property type="match status" value="1"/>
</dbReference>
<dbReference type="Gene3D" id="1.10.150.130">
    <property type="match status" value="1"/>
</dbReference>
<dbReference type="RefSeq" id="WP_264138892.1">
    <property type="nucleotide sequence ID" value="NZ_JAOYOD010000001.1"/>
</dbReference>
<dbReference type="PROSITE" id="PS51898">
    <property type="entry name" value="TYR_RECOMBINASE"/>
    <property type="match status" value="1"/>
</dbReference>
<evidence type="ECO:0000259" key="4">
    <source>
        <dbReference type="PROSITE" id="PS51898"/>
    </source>
</evidence>
<protein>
    <submittedName>
        <fullName evidence="5">Site-specific integrase</fullName>
    </submittedName>
</protein>
<evidence type="ECO:0000256" key="1">
    <source>
        <dbReference type="ARBA" id="ARBA00008857"/>
    </source>
</evidence>
<evidence type="ECO:0000313" key="5">
    <source>
        <dbReference type="EMBL" id="MCV9388067.1"/>
    </source>
</evidence>
<dbReference type="InterPro" id="IPR011010">
    <property type="entry name" value="DNA_brk_join_enz"/>
</dbReference>
<evidence type="ECO:0000313" key="6">
    <source>
        <dbReference type="Proteomes" id="UP001300692"/>
    </source>
</evidence>
<dbReference type="SUPFAM" id="SSF56349">
    <property type="entry name" value="DNA breaking-rejoining enzymes"/>
    <property type="match status" value="1"/>
</dbReference>
<comment type="similarity">
    <text evidence="1">Belongs to the 'phage' integrase family.</text>
</comment>
<name>A0ABT3CWQ7_9BACT</name>
<gene>
    <name evidence="5" type="ORF">N7U62_15405</name>
</gene>
<dbReference type="Pfam" id="PF17293">
    <property type="entry name" value="Arm-DNA-bind_5"/>
    <property type="match status" value="1"/>
</dbReference>
<dbReference type="InterPro" id="IPR035386">
    <property type="entry name" value="Arm-DNA-bind_5"/>
</dbReference>
<evidence type="ECO:0000256" key="2">
    <source>
        <dbReference type="ARBA" id="ARBA00023125"/>
    </source>
</evidence>
<reference evidence="5 6" key="1">
    <citation type="submission" date="2022-10" db="EMBL/GenBank/DDBJ databases">
        <title>Comparative genomics and taxonomic characterization of three novel marine species of genus Reichenbachiella exhibiting antioxidant and polysaccharide degradation activities.</title>
        <authorList>
            <person name="Muhammad N."/>
            <person name="Lee Y.-J."/>
            <person name="Ko J."/>
            <person name="Kim S.-G."/>
        </authorList>
    </citation>
    <scope>NUCLEOTIDE SEQUENCE [LARGE SCALE GENOMIC DNA]</scope>
    <source>
        <strain evidence="5 6">ABR2-5</strain>
    </source>
</reference>
<dbReference type="InterPro" id="IPR025269">
    <property type="entry name" value="SAM-like_dom"/>
</dbReference>
<organism evidence="5 6">
    <name type="scientific">Reichenbachiella ulvae</name>
    <dbReference type="NCBI Taxonomy" id="2980104"/>
    <lineage>
        <taxon>Bacteria</taxon>
        <taxon>Pseudomonadati</taxon>
        <taxon>Bacteroidota</taxon>
        <taxon>Cytophagia</taxon>
        <taxon>Cytophagales</taxon>
        <taxon>Reichenbachiellaceae</taxon>
        <taxon>Reichenbachiella</taxon>
    </lineage>
</organism>
<dbReference type="Proteomes" id="UP001300692">
    <property type="component" value="Unassembled WGS sequence"/>
</dbReference>
<keyword evidence="3" id="KW-0233">DNA recombination</keyword>
<dbReference type="InterPro" id="IPR002104">
    <property type="entry name" value="Integrase_catalytic"/>
</dbReference>
<dbReference type="Gene3D" id="1.10.443.10">
    <property type="entry name" value="Intergrase catalytic core"/>
    <property type="match status" value="1"/>
</dbReference>
<keyword evidence="6" id="KW-1185">Reference proteome</keyword>
<dbReference type="InterPro" id="IPR050090">
    <property type="entry name" value="Tyrosine_recombinase_XerCD"/>
</dbReference>
<dbReference type="PANTHER" id="PTHR30349:SF64">
    <property type="entry name" value="PROPHAGE INTEGRASE INTD-RELATED"/>
    <property type="match status" value="1"/>
</dbReference>
<proteinExistence type="inferred from homology"/>
<dbReference type="Pfam" id="PF13102">
    <property type="entry name" value="Phage_int_SAM_5"/>
    <property type="match status" value="1"/>
</dbReference>
<dbReference type="CDD" id="cd01185">
    <property type="entry name" value="INTN1_C_like"/>
    <property type="match status" value="1"/>
</dbReference>